<dbReference type="CDD" id="cd00063">
    <property type="entry name" value="FN3"/>
    <property type="match status" value="1"/>
</dbReference>
<dbReference type="SMART" id="SM00409">
    <property type="entry name" value="IG"/>
    <property type="match status" value="5"/>
</dbReference>
<evidence type="ECO:0000256" key="1">
    <source>
        <dbReference type="ARBA" id="ARBA00004479"/>
    </source>
</evidence>
<feature type="domain" description="Ig-like" evidence="8">
    <location>
        <begin position="325"/>
        <end position="403"/>
    </location>
</feature>
<evidence type="ECO:0000259" key="9">
    <source>
        <dbReference type="PROSITE" id="PS50853"/>
    </source>
</evidence>
<dbReference type="InterPro" id="IPR003598">
    <property type="entry name" value="Ig_sub2"/>
</dbReference>
<evidence type="ECO:0000259" key="8">
    <source>
        <dbReference type="PROSITE" id="PS50835"/>
    </source>
</evidence>
<evidence type="ECO:0000313" key="11">
    <source>
        <dbReference type="Proteomes" id="UP001164746"/>
    </source>
</evidence>
<keyword evidence="4" id="KW-0325">Glycoprotein</keyword>
<keyword evidence="5" id="KW-0393">Immunoglobulin domain</keyword>
<feature type="domain" description="Ig-like" evidence="8">
    <location>
        <begin position="434"/>
        <end position="503"/>
    </location>
</feature>
<dbReference type="InterPro" id="IPR003961">
    <property type="entry name" value="FN3_dom"/>
</dbReference>
<dbReference type="SUPFAM" id="SSF49265">
    <property type="entry name" value="Fibronectin type III"/>
    <property type="match status" value="1"/>
</dbReference>
<dbReference type="InterPro" id="IPR007110">
    <property type="entry name" value="Ig-like_dom"/>
</dbReference>
<feature type="domain" description="Ig-like" evidence="8">
    <location>
        <begin position="31"/>
        <end position="129"/>
    </location>
</feature>
<keyword evidence="11" id="KW-1185">Reference proteome</keyword>
<evidence type="ECO:0000256" key="5">
    <source>
        <dbReference type="ARBA" id="ARBA00023319"/>
    </source>
</evidence>
<name>A0ABY7EC76_MYAAR</name>
<evidence type="ECO:0000256" key="3">
    <source>
        <dbReference type="ARBA" id="ARBA00023157"/>
    </source>
</evidence>
<reference evidence="10" key="1">
    <citation type="submission" date="2022-11" db="EMBL/GenBank/DDBJ databases">
        <title>Centuries of genome instability and evolution in soft-shell clam transmissible cancer (bioRxiv).</title>
        <authorList>
            <person name="Hart S.F.M."/>
            <person name="Yonemitsu M.A."/>
            <person name="Giersch R.M."/>
            <person name="Beal B.F."/>
            <person name="Arriagada G."/>
            <person name="Davis B.W."/>
            <person name="Ostrander E.A."/>
            <person name="Goff S.P."/>
            <person name="Metzger M.J."/>
        </authorList>
    </citation>
    <scope>NUCLEOTIDE SEQUENCE</scope>
    <source>
        <strain evidence="10">MELC-2E11</strain>
        <tissue evidence="10">Siphon/mantle</tissue>
    </source>
</reference>
<dbReference type="Pfam" id="PF13895">
    <property type="entry name" value="Ig_2"/>
    <property type="match status" value="1"/>
</dbReference>
<keyword evidence="3" id="KW-1015">Disulfide bond</keyword>
<dbReference type="CDD" id="cd00096">
    <property type="entry name" value="Ig"/>
    <property type="match status" value="1"/>
</dbReference>
<feature type="region of interest" description="Disordered" evidence="6">
    <location>
        <begin position="290"/>
        <end position="310"/>
    </location>
</feature>
<dbReference type="Pfam" id="PF13927">
    <property type="entry name" value="Ig_3"/>
    <property type="match status" value="2"/>
</dbReference>
<dbReference type="InterPro" id="IPR036179">
    <property type="entry name" value="Ig-like_dom_sf"/>
</dbReference>
<dbReference type="Pfam" id="PF00041">
    <property type="entry name" value="fn3"/>
    <property type="match status" value="1"/>
</dbReference>
<dbReference type="PROSITE" id="PS50835">
    <property type="entry name" value="IG_LIKE"/>
    <property type="match status" value="4"/>
</dbReference>
<dbReference type="Pfam" id="PF08205">
    <property type="entry name" value="C2-set_2"/>
    <property type="match status" value="1"/>
</dbReference>
<dbReference type="PANTHER" id="PTHR11640:SF31">
    <property type="entry name" value="IRREGULAR CHIASM C-ROUGHEST PROTEIN-RELATED"/>
    <property type="match status" value="1"/>
</dbReference>
<feature type="transmembrane region" description="Helical" evidence="7">
    <location>
        <begin position="702"/>
        <end position="727"/>
    </location>
</feature>
<dbReference type="InterPro" id="IPR036116">
    <property type="entry name" value="FN3_sf"/>
</dbReference>
<evidence type="ECO:0000256" key="7">
    <source>
        <dbReference type="SAM" id="Phobius"/>
    </source>
</evidence>
<dbReference type="SUPFAM" id="SSF48726">
    <property type="entry name" value="Immunoglobulin"/>
    <property type="match status" value="4"/>
</dbReference>
<accession>A0ABY7EC76</accession>
<protein>
    <submittedName>
        <fullName evidence="10">NPHN-like protein</fullName>
    </submittedName>
</protein>
<dbReference type="EMBL" id="CP111016">
    <property type="protein sequence ID" value="WAR06402.1"/>
    <property type="molecule type" value="Genomic_DNA"/>
</dbReference>
<gene>
    <name evidence="10" type="ORF">MAR_021771</name>
</gene>
<dbReference type="SMART" id="SM00060">
    <property type="entry name" value="FN3"/>
    <property type="match status" value="1"/>
</dbReference>
<dbReference type="InterPro" id="IPR051275">
    <property type="entry name" value="Cell_adhesion_signaling"/>
</dbReference>
<keyword evidence="7" id="KW-0812">Transmembrane</keyword>
<proteinExistence type="predicted"/>
<dbReference type="Gene3D" id="2.60.40.10">
    <property type="entry name" value="Immunoglobulins"/>
    <property type="match status" value="6"/>
</dbReference>
<evidence type="ECO:0000256" key="6">
    <source>
        <dbReference type="SAM" id="MobiDB-lite"/>
    </source>
</evidence>
<evidence type="ECO:0000256" key="2">
    <source>
        <dbReference type="ARBA" id="ARBA00023136"/>
    </source>
</evidence>
<dbReference type="InterPro" id="IPR013783">
    <property type="entry name" value="Ig-like_fold"/>
</dbReference>
<dbReference type="PANTHER" id="PTHR11640">
    <property type="entry name" value="NEPHRIN"/>
    <property type="match status" value="1"/>
</dbReference>
<organism evidence="10 11">
    <name type="scientific">Mya arenaria</name>
    <name type="common">Soft-shell clam</name>
    <dbReference type="NCBI Taxonomy" id="6604"/>
    <lineage>
        <taxon>Eukaryota</taxon>
        <taxon>Metazoa</taxon>
        <taxon>Spiralia</taxon>
        <taxon>Lophotrochozoa</taxon>
        <taxon>Mollusca</taxon>
        <taxon>Bivalvia</taxon>
        <taxon>Autobranchia</taxon>
        <taxon>Heteroconchia</taxon>
        <taxon>Euheterodonta</taxon>
        <taxon>Imparidentia</taxon>
        <taxon>Neoheterodontei</taxon>
        <taxon>Myida</taxon>
        <taxon>Myoidea</taxon>
        <taxon>Myidae</taxon>
        <taxon>Mya</taxon>
    </lineage>
</organism>
<evidence type="ECO:0000256" key="4">
    <source>
        <dbReference type="ARBA" id="ARBA00023180"/>
    </source>
</evidence>
<evidence type="ECO:0000313" key="10">
    <source>
        <dbReference type="EMBL" id="WAR06402.1"/>
    </source>
</evidence>
<dbReference type="InterPro" id="IPR003599">
    <property type="entry name" value="Ig_sub"/>
</dbReference>
<dbReference type="SMART" id="SM00408">
    <property type="entry name" value="IGc2"/>
    <property type="match status" value="4"/>
</dbReference>
<dbReference type="InterPro" id="IPR013162">
    <property type="entry name" value="CD80_C2-set"/>
</dbReference>
<keyword evidence="2 7" id="KW-0472">Membrane</keyword>
<comment type="subcellular location">
    <subcellularLocation>
        <location evidence="1">Membrane</location>
        <topology evidence="1">Single-pass type I membrane protein</topology>
    </subcellularLocation>
</comment>
<dbReference type="PROSITE" id="PS50853">
    <property type="entry name" value="FN3"/>
    <property type="match status" value="1"/>
</dbReference>
<feature type="domain" description="Ig-like" evidence="8">
    <location>
        <begin position="137"/>
        <end position="221"/>
    </location>
</feature>
<dbReference type="Proteomes" id="UP001164746">
    <property type="component" value="Chromosome 5"/>
</dbReference>
<feature type="region of interest" description="Disordered" evidence="6">
    <location>
        <begin position="843"/>
        <end position="864"/>
    </location>
</feature>
<feature type="domain" description="Fibronectin type-III" evidence="9">
    <location>
        <begin position="596"/>
        <end position="694"/>
    </location>
</feature>
<sequence length="864" mass="95556">MTVVTKLSDDSMVDYPAYFDVGITAVSMVLPSDHSVSVINNTTRQFRCETSAGNPQASVEWYKDNGTLDRADDTPITTGIETDTSASGTIIVTIGKLTLTVQRNDHDVGVYCRANNGGDWLYSSSAVLDVQYKPLTPKHSEVTYPVRVISGRSITLTCSSTGNPSPTYTWTFPGRGSQSGPMLTLASVQTAHTGDIACIAMNMLSPTGGTTVEKKRQATINLQVLCKFASCTIMYHRRDFYLDHCYTRGRHRPQHQLHQFRQPALDFVHMVNSWTWTSVWSQLISGQCPAPRRPRPVHSDGYKHNGSHRRKYGNRNWQHNVLIGPQVQPTGTHDILRGRDLNFKCPFVSGNPAKTSFVWTRSIDKRQWNSQIVSITSVQKSDDGIYTCTATNHMTPTGSPGLTGNHSGTLHLNVHDFHVTEHIGNFNVTKSEYSNVKFTCTVDSNPQASINIRKEGEIRRSVNNSTQLEYTIANLTCWDAGLYTCDGSKPRRPPGEDTQLTFTARHHEQVALKYTVFAYPVPSPSQFVWKRCKTTCAQLSNFPGKYEIKTTGLSSNLTILDIETGDYGVYSISVSNGIGKDLVENIYLKPAGPPDPPTEFHVIEESIGETQAILTWIPGFNNGLSQTFHLSYGTLIEFATITKVNISHNEFEKSINYTINKLEPEKQYYVELFASNAKGKSMRVNATFTTLVRIVNPMGPSAAIIGGSIGGVIFAVLIVGGVILGVIKLRKLDIPDVVENTMYVPAEDISRQINTSGADALYAQPNKTKASSSAAAAKKHGKKAYENKIFEDSSLENHELTENKKNVNKDGLVYADLDFPKPQKGQTPYIHGLDDRTVYEEVDLSRKADPLQDSDDNASGKNKN</sequence>
<keyword evidence="7" id="KW-1133">Transmembrane helix</keyword>